<keyword evidence="11" id="KW-0804">Transcription</keyword>
<dbReference type="GO" id="GO:0032689">
    <property type="term" value="P:negative regulation of type II interferon production"/>
    <property type="evidence" value="ECO:0007669"/>
    <property type="project" value="Ensembl"/>
</dbReference>
<dbReference type="GO" id="GO:0032753">
    <property type="term" value="P:positive regulation of interleukin-4 production"/>
    <property type="evidence" value="ECO:0007669"/>
    <property type="project" value="Ensembl"/>
</dbReference>
<dbReference type="GO" id="GO:0043032">
    <property type="term" value="P:positive regulation of macrophage activation"/>
    <property type="evidence" value="ECO:0007669"/>
    <property type="project" value="Ensembl"/>
</dbReference>
<comment type="subunit">
    <text evidence="15">Forms a 1:1:1 heterotrimeric complex with its primary high-affinity receptor IL1RL1 and the coreceptor IL1RAP. Interacts with cargo receptor TMED10; the interaction mediates the translocation from the cytoplasm into the ERGIC (endoplasmic reticulum-Golgi intermediate compartment) and thereby secretion.</text>
</comment>
<dbReference type="GO" id="GO:0002638">
    <property type="term" value="P:negative regulation of immunoglobulin production"/>
    <property type="evidence" value="ECO:0007669"/>
    <property type="project" value="Ensembl"/>
</dbReference>
<protein>
    <recommendedName>
        <fullName evidence="6">Interleukin-33</fullName>
    </recommendedName>
</protein>
<dbReference type="Pfam" id="PF15095">
    <property type="entry name" value="IL33_bt"/>
    <property type="match status" value="1"/>
</dbReference>
<dbReference type="GO" id="GO:0050729">
    <property type="term" value="P:positive regulation of inflammatory response"/>
    <property type="evidence" value="ECO:0007669"/>
    <property type="project" value="Ensembl"/>
</dbReference>
<dbReference type="GO" id="GO:0005125">
    <property type="term" value="F:cytokine activity"/>
    <property type="evidence" value="ECO:0007669"/>
    <property type="project" value="UniProtKB-KW"/>
</dbReference>
<dbReference type="GO" id="GO:0010560">
    <property type="term" value="P:positive regulation of glycoprotein biosynthetic process"/>
    <property type="evidence" value="ECO:0007669"/>
    <property type="project" value="Ensembl"/>
</dbReference>
<dbReference type="PANTHER" id="PTHR21114">
    <property type="entry name" value="DVS27 PROTEIN"/>
    <property type="match status" value="1"/>
</dbReference>
<dbReference type="GO" id="GO:0097191">
    <property type="term" value="P:extrinsic apoptotic signaling pathway"/>
    <property type="evidence" value="ECO:0007669"/>
    <property type="project" value="Ensembl"/>
</dbReference>
<dbReference type="PANTHER" id="PTHR21114:SF0">
    <property type="entry name" value="INTERLEUKIN-33"/>
    <property type="match status" value="1"/>
</dbReference>
<feature type="domain" description="Interleukin 33 C-terminal" evidence="16">
    <location>
        <begin position="114"/>
        <end position="267"/>
    </location>
</feature>
<name>A0A8C2M392_CRIGR</name>
<evidence type="ECO:0000313" key="18">
    <source>
        <dbReference type="Proteomes" id="UP000694386"/>
    </source>
</evidence>
<evidence type="ECO:0000256" key="5">
    <source>
        <dbReference type="ARBA" id="ARBA00007933"/>
    </source>
</evidence>
<dbReference type="GO" id="GO:0090594">
    <property type="term" value="P:inflammatory response to wounding"/>
    <property type="evidence" value="ECO:0007669"/>
    <property type="project" value="Ensembl"/>
</dbReference>
<keyword evidence="8" id="KW-0963">Cytoplasm</keyword>
<dbReference type="GO" id="GO:0032760">
    <property type="term" value="P:positive regulation of tumor necrosis factor production"/>
    <property type="evidence" value="ECO:0007669"/>
    <property type="project" value="Ensembl"/>
</dbReference>
<dbReference type="GO" id="GO:0010467">
    <property type="term" value="P:gene expression"/>
    <property type="evidence" value="ECO:0007669"/>
    <property type="project" value="Ensembl"/>
</dbReference>
<sequence>MRSKMTYSTSRISPATLSSATGKALVKPCALRRSQQKTKEICHVYYMRLRSGLTIRKETCYFEKEPTESYSLKSGRKRERKFFAYSQNAVKRSLFKTCSFQESAESPDRESIQAISLFTEACASLSTYNDQCVSFKVLENGRYVINVEDSGKDQEKDKMLLRYYESPRSSNESGDGVDGKLLMVNMSPIKDKDIRLHANDKNHSVKLEKCQSPLPEEVFFVLHKKSSDYVSFECKNQRGTYIGVKDNQLALVEEKNNESENIMFKISKV</sequence>
<evidence type="ECO:0000256" key="10">
    <source>
        <dbReference type="ARBA" id="ARBA00022525"/>
    </source>
</evidence>
<evidence type="ECO:0000256" key="1">
    <source>
        <dbReference type="ARBA" id="ARBA00004123"/>
    </source>
</evidence>
<keyword evidence="7" id="KW-0158">Chromosome</keyword>
<dbReference type="GeneTree" id="ENSGT00390000005185"/>
<dbReference type="GO" id="GO:0002826">
    <property type="term" value="P:negative regulation of T-helper 1 type immune response"/>
    <property type="evidence" value="ECO:0007669"/>
    <property type="project" value="Ensembl"/>
</dbReference>
<evidence type="ECO:0000256" key="11">
    <source>
        <dbReference type="ARBA" id="ARBA00023163"/>
    </source>
</evidence>
<dbReference type="GO" id="GO:1900017">
    <property type="term" value="P:positive regulation of cytokine production involved in inflammatory response"/>
    <property type="evidence" value="ECO:0007669"/>
    <property type="project" value="Ensembl"/>
</dbReference>
<organism evidence="17 18">
    <name type="scientific">Cricetulus griseus</name>
    <name type="common">Chinese hamster</name>
    <name type="synonym">Cricetulus barabensis griseus</name>
    <dbReference type="NCBI Taxonomy" id="10029"/>
    <lineage>
        <taxon>Eukaryota</taxon>
        <taxon>Metazoa</taxon>
        <taxon>Chordata</taxon>
        <taxon>Craniata</taxon>
        <taxon>Vertebrata</taxon>
        <taxon>Euteleostomi</taxon>
        <taxon>Mammalia</taxon>
        <taxon>Eutheria</taxon>
        <taxon>Euarchontoglires</taxon>
        <taxon>Glires</taxon>
        <taxon>Rodentia</taxon>
        <taxon>Myomorpha</taxon>
        <taxon>Muroidea</taxon>
        <taxon>Cricetidae</taxon>
        <taxon>Cricetinae</taxon>
        <taxon>Cricetulus</taxon>
    </lineage>
</organism>
<keyword evidence="9" id="KW-0202">Cytokine</keyword>
<evidence type="ECO:0000256" key="4">
    <source>
        <dbReference type="ARBA" id="ARBA00004613"/>
    </source>
</evidence>
<dbReference type="GO" id="GO:0030133">
    <property type="term" value="C:transport vesicle"/>
    <property type="evidence" value="ECO:0007669"/>
    <property type="project" value="UniProtKB-SubCell"/>
</dbReference>
<dbReference type="AlphaFoldDB" id="A0A8C2M392"/>
<dbReference type="GO" id="GO:0140367">
    <property type="term" value="P:antibacterial innate immune response"/>
    <property type="evidence" value="ECO:0007669"/>
    <property type="project" value="Ensembl"/>
</dbReference>
<dbReference type="GO" id="GO:0005654">
    <property type="term" value="C:nucleoplasm"/>
    <property type="evidence" value="ECO:0007669"/>
    <property type="project" value="Ensembl"/>
</dbReference>
<dbReference type="GO" id="GO:0045348">
    <property type="term" value="P:positive regulation of MHC class II biosynthetic process"/>
    <property type="evidence" value="ECO:0007669"/>
    <property type="project" value="Ensembl"/>
</dbReference>
<keyword evidence="10" id="KW-0964">Secreted</keyword>
<evidence type="ECO:0000256" key="6">
    <source>
        <dbReference type="ARBA" id="ARBA00016804"/>
    </source>
</evidence>
<comment type="subcellular location">
    <subcellularLocation>
        <location evidence="2">Chromosome</location>
    </subcellularLocation>
    <subcellularLocation>
        <location evidence="3">Cytoplasmic vesicle</location>
        <location evidence="3">Secretory vesicle</location>
    </subcellularLocation>
    <subcellularLocation>
        <location evidence="1">Nucleus</location>
    </subcellularLocation>
    <subcellularLocation>
        <location evidence="4">Secreted</location>
    </subcellularLocation>
</comment>
<dbReference type="GO" id="GO:0002282">
    <property type="term" value="P:microglial cell activation involved in immune response"/>
    <property type="evidence" value="ECO:0007669"/>
    <property type="project" value="Ensembl"/>
</dbReference>
<dbReference type="GO" id="GO:0032736">
    <property type="term" value="P:positive regulation of interleukin-13 production"/>
    <property type="evidence" value="ECO:0007669"/>
    <property type="project" value="Ensembl"/>
</dbReference>
<dbReference type="GO" id="GO:0032755">
    <property type="term" value="P:positive regulation of interleukin-6 production"/>
    <property type="evidence" value="ECO:0007669"/>
    <property type="project" value="Ensembl"/>
</dbReference>
<evidence type="ECO:0000256" key="2">
    <source>
        <dbReference type="ARBA" id="ARBA00004286"/>
    </source>
</evidence>
<dbReference type="GO" id="GO:0005615">
    <property type="term" value="C:extracellular space"/>
    <property type="evidence" value="ECO:0007669"/>
    <property type="project" value="UniProtKB-KW"/>
</dbReference>
<dbReference type="GO" id="GO:0120042">
    <property type="term" value="P:negative regulation of macrophage proliferation"/>
    <property type="evidence" value="ECO:0007669"/>
    <property type="project" value="Ensembl"/>
</dbReference>
<dbReference type="GO" id="GO:0005694">
    <property type="term" value="C:chromosome"/>
    <property type="evidence" value="ECO:0007669"/>
    <property type="project" value="UniProtKB-SubCell"/>
</dbReference>
<dbReference type="GO" id="GO:0045345">
    <property type="term" value="P:positive regulation of MHC class I biosynthetic process"/>
    <property type="evidence" value="ECO:0007669"/>
    <property type="project" value="Ensembl"/>
</dbReference>
<evidence type="ECO:0000256" key="14">
    <source>
        <dbReference type="ARBA" id="ARBA00045203"/>
    </source>
</evidence>
<dbReference type="GO" id="GO:0061518">
    <property type="term" value="P:microglial cell proliferation"/>
    <property type="evidence" value="ECO:0007669"/>
    <property type="project" value="Ensembl"/>
</dbReference>
<dbReference type="InterPro" id="IPR026145">
    <property type="entry name" value="IL-33"/>
</dbReference>
<dbReference type="GO" id="GO:0051607">
    <property type="term" value="P:defense response to virus"/>
    <property type="evidence" value="ECO:0007669"/>
    <property type="project" value="Ensembl"/>
</dbReference>
<reference evidence="17" key="2">
    <citation type="submission" date="2025-09" db="UniProtKB">
        <authorList>
            <consortium name="Ensembl"/>
        </authorList>
    </citation>
    <scope>IDENTIFICATION</scope>
</reference>
<evidence type="ECO:0000256" key="7">
    <source>
        <dbReference type="ARBA" id="ARBA00022454"/>
    </source>
</evidence>
<dbReference type="GO" id="GO:0042092">
    <property type="term" value="P:type 2 immune response"/>
    <property type="evidence" value="ECO:0007669"/>
    <property type="project" value="Ensembl"/>
</dbReference>
<dbReference type="GO" id="GO:0043491">
    <property type="term" value="P:phosphatidylinositol 3-kinase/protein kinase B signal transduction"/>
    <property type="evidence" value="ECO:0007669"/>
    <property type="project" value="Ensembl"/>
</dbReference>
<evidence type="ECO:0000256" key="12">
    <source>
        <dbReference type="ARBA" id="ARBA00023242"/>
    </source>
</evidence>
<dbReference type="GO" id="GO:0038172">
    <property type="term" value="P:interleukin-33-mediated signaling pathway"/>
    <property type="evidence" value="ECO:0007669"/>
    <property type="project" value="Ensembl"/>
</dbReference>
<dbReference type="GO" id="GO:0051897">
    <property type="term" value="P:positive regulation of phosphatidylinositol 3-kinase/protein kinase B signal transduction"/>
    <property type="evidence" value="ECO:0007669"/>
    <property type="project" value="Ensembl"/>
</dbReference>
<dbReference type="Ensembl" id="ENSCGRT00001016883.1">
    <property type="protein sequence ID" value="ENSCGRP00001012648.1"/>
    <property type="gene ID" value="ENSCGRG00001014000.1"/>
</dbReference>
<keyword evidence="13" id="KW-0968">Cytoplasmic vesicle</keyword>
<dbReference type="GO" id="GO:0002112">
    <property type="term" value="F:interleukin-33 receptor binding"/>
    <property type="evidence" value="ECO:0007669"/>
    <property type="project" value="Ensembl"/>
</dbReference>
<dbReference type="Proteomes" id="UP000694386">
    <property type="component" value="Unplaced"/>
</dbReference>
<accession>A0A8C2M392</accession>
<evidence type="ECO:0000256" key="13">
    <source>
        <dbReference type="ARBA" id="ARBA00023329"/>
    </source>
</evidence>
<evidence type="ECO:0000256" key="15">
    <source>
        <dbReference type="ARBA" id="ARBA00046367"/>
    </source>
</evidence>
<dbReference type="GO" id="GO:0032754">
    <property type="term" value="P:positive regulation of interleukin-5 production"/>
    <property type="evidence" value="ECO:0007669"/>
    <property type="project" value="Ensembl"/>
</dbReference>
<dbReference type="GO" id="GO:0002686">
    <property type="term" value="P:negative regulation of leukocyte migration"/>
    <property type="evidence" value="ECO:0007669"/>
    <property type="project" value="Ensembl"/>
</dbReference>
<dbReference type="GO" id="GO:0106015">
    <property type="term" value="P:negative regulation of inflammatory response to wounding"/>
    <property type="evidence" value="ECO:0007669"/>
    <property type="project" value="Ensembl"/>
</dbReference>
<dbReference type="GO" id="GO:0002639">
    <property type="term" value="P:positive regulation of immunoglobulin production"/>
    <property type="evidence" value="ECO:0007669"/>
    <property type="project" value="Ensembl"/>
</dbReference>
<dbReference type="GO" id="GO:0045944">
    <property type="term" value="P:positive regulation of transcription by RNA polymerase II"/>
    <property type="evidence" value="ECO:0007669"/>
    <property type="project" value="Ensembl"/>
</dbReference>
<dbReference type="GO" id="GO:0000122">
    <property type="term" value="P:negative regulation of transcription by RNA polymerase II"/>
    <property type="evidence" value="ECO:0007669"/>
    <property type="project" value="Ensembl"/>
</dbReference>
<dbReference type="GO" id="GO:0030225">
    <property type="term" value="P:macrophage differentiation"/>
    <property type="evidence" value="ECO:0007669"/>
    <property type="project" value="Ensembl"/>
</dbReference>
<dbReference type="GO" id="GO:0010186">
    <property type="term" value="P:positive regulation of cellular defense response"/>
    <property type="evidence" value="ECO:0007669"/>
    <property type="project" value="Ensembl"/>
</dbReference>
<dbReference type="GO" id="GO:0032722">
    <property type="term" value="P:positive regulation of chemokine production"/>
    <property type="evidence" value="ECO:0007669"/>
    <property type="project" value="Ensembl"/>
</dbReference>
<proteinExistence type="inferred from homology"/>
<keyword evidence="12" id="KW-0539">Nucleus</keyword>
<evidence type="ECO:0000256" key="3">
    <source>
        <dbReference type="ARBA" id="ARBA00004398"/>
    </source>
</evidence>
<evidence type="ECO:0000259" key="16">
    <source>
        <dbReference type="Pfam" id="PF15095"/>
    </source>
</evidence>
<evidence type="ECO:0000256" key="8">
    <source>
        <dbReference type="ARBA" id="ARBA00022490"/>
    </source>
</evidence>
<reference evidence="17" key="1">
    <citation type="submission" date="2025-08" db="UniProtKB">
        <authorList>
            <consortium name="Ensembl"/>
        </authorList>
    </citation>
    <scope>IDENTIFICATION</scope>
</reference>
<dbReference type="GO" id="GO:0032436">
    <property type="term" value="P:positive regulation of proteasomal ubiquitin-dependent protein catabolic process"/>
    <property type="evidence" value="ECO:0007669"/>
    <property type="project" value="Ensembl"/>
</dbReference>
<dbReference type="GO" id="GO:0002830">
    <property type="term" value="P:positive regulation of type 2 immune response"/>
    <property type="evidence" value="ECO:0007669"/>
    <property type="project" value="Ensembl"/>
</dbReference>
<evidence type="ECO:0000256" key="9">
    <source>
        <dbReference type="ARBA" id="ARBA00022514"/>
    </source>
</evidence>
<dbReference type="InterPro" id="IPR053902">
    <property type="entry name" value="IL33_C"/>
</dbReference>
<dbReference type="Gene3D" id="2.80.10.50">
    <property type="match status" value="1"/>
</dbReference>
<comment type="similarity">
    <text evidence="5">Belongs to the IL-1 family. Highly divergent.</text>
</comment>
<evidence type="ECO:0000313" key="17">
    <source>
        <dbReference type="Ensembl" id="ENSCGRP00001012648.1"/>
    </source>
</evidence>
<comment type="function">
    <text evidence="14">In quiescent endothelia the uncleaved form is constitutively and abundantly expressed, and acts as a chromatin-associated nuclear factor with transcriptional repressor properties, it may sequester nuclear NF-kappaB/RELA, lowering expression of its targets. This form is rapidely lost upon angiogenic or pro-inflammatory activation.</text>
</comment>
<dbReference type="GO" id="GO:0006606">
    <property type="term" value="P:protein import into nucleus"/>
    <property type="evidence" value="ECO:0007669"/>
    <property type="project" value="Ensembl"/>
</dbReference>